<feature type="non-terminal residue" evidence="1">
    <location>
        <position position="396"/>
    </location>
</feature>
<protein>
    <submittedName>
        <fullName evidence="1">Uncharacterized protein</fullName>
    </submittedName>
</protein>
<dbReference type="AlphaFoldDB" id="A0A8T4KWW6"/>
<dbReference type="EMBL" id="JAGVWD010000050">
    <property type="protein sequence ID" value="MBS3057649.1"/>
    <property type="molecule type" value="Genomic_DNA"/>
</dbReference>
<reference evidence="1" key="1">
    <citation type="submission" date="2021-03" db="EMBL/GenBank/DDBJ databases">
        <authorList>
            <person name="Jaffe A."/>
        </authorList>
    </citation>
    <scope>NUCLEOTIDE SEQUENCE</scope>
    <source>
        <strain evidence="1">RIFCSPHIGHO2_01_FULL_AR10_44_11</strain>
    </source>
</reference>
<sequence length="396" mass="44209">NFYTFYTNLKEAARPENHHPVIPDISAFSKFNFCVNGIKECYIEQLTTDNYELHKYIGSASRTIIRNKSSGNDAFLRNLYITGKLTFKIGIRNRPELSEKEKKIVLEKGAENTGLLPDGYDGYYPPTEKDAKDPNKHYFYPENIEFSPYLMHDGYSSDFKDDFKAAYENKINNKWKAGFSTQWNFKTKDGGALVIDKPALYSVFVDYEWEDAEKPNITVSVDTGKPAEELSETMRQNIFFYLPIDGLVGKENGQYNRTGYGTTWGPNVPADVPSVCGTSPPAGSACHTDVTGTDTGAEAKTEEKTTFFEDIVGIAPSSVNEGAEIFTVTSDIKYKAAQQGIVLSIDRSKGIYKSTMVNAVPVRLKIIKNSLDRGAGLFYELYTNSPNETTKIIAPG</sequence>
<evidence type="ECO:0000313" key="2">
    <source>
        <dbReference type="Proteomes" id="UP000677687"/>
    </source>
</evidence>
<dbReference type="Proteomes" id="UP000677687">
    <property type="component" value="Unassembled WGS sequence"/>
</dbReference>
<evidence type="ECO:0000313" key="1">
    <source>
        <dbReference type="EMBL" id="MBS3057649.1"/>
    </source>
</evidence>
<name>A0A8T4KWW6_9ARCH</name>
<feature type="non-terminal residue" evidence="1">
    <location>
        <position position="1"/>
    </location>
</feature>
<proteinExistence type="predicted"/>
<reference evidence="1" key="2">
    <citation type="submission" date="2021-05" db="EMBL/GenBank/DDBJ databases">
        <title>Protein family content uncovers lineage relationships and bacterial pathway maintenance mechanisms in DPANN archaea.</title>
        <authorList>
            <person name="Castelle C.J."/>
            <person name="Meheust R."/>
            <person name="Jaffe A.L."/>
            <person name="Seitz K."/>
            <person name="Gong X."/>
            <person name="Baker B.J."/>
            <person name="Banfield J.F."/>
        </authorList>
    </citation>
    <scope>NUCLEOTIDE SEQUENCE</scope>
    <source>
        <strain evidence="1">RIFCSPHIGHO2_01_FULL_AR10_44_11</strain>
    </source>
</reference>
<gene>
    <name evidence="1" type="ORF">J4415_03410</name>
</gene>
<organism evidence="1 2">
    <name type="scientific">Candidatus Iainarchaeum sp</name>
    <dbReference type="NCBI Taxonomy" id="3101447"/>
    <lineage>
        <taxon>Archaea</taxon>
        <taxon>Candidatus Iainarchaeota</taxon>
        <taxon>Candidatus Iainarchaeia</taxon>
        <taxon>Candidatus Iainarchaeales</taxon>
        <taxon>Candidatus Iainarchaeaceae</taxon>
        <taxon>Candidatus Iainarchaeum</taxon>
    </lineage>
</organism>
<accession>A0A8T4KWW6</accession>
<comment type="caution">
    <text evidence="1">The sequence shown here is derived from an EMBL/GenBank/DDBJ whole genome shotgun (WGS) entry which is preliminary data.</text>
</comment>